<dbReference type="AlphaFoldDB" id="A0A286UPQ3"/>
<name>A0A286UPQ3_9AGAM</name>
<organism evidence="1 2">
    <name type="scientific">Pyrrhoderma noxium</name>
    <dbReference type="NCBI Taxonomy" id="2282107"/>
    <lineage>
        <taxon>Eukaryota</taxon>
        <taxon>Fungi</taxon>
        <taxon>Dikarya</taxon>
        <taxon>Basidiomycota</taxon>
        <taxon>Agaricomycotina</taxon>
        <taxon>Agaricomycetes</taxon>
        <taxon>Hymenochaetales</taxon>
        <taxon>Hymenochaetaceae</taxon>
        <taxon>Pyrrhoderma</taxon>
    </lineage>
</organism>
<proteinExistence type="predicted"/>
<evidence type="ECO:0000313" key="2">
    <source>
        <dbReference type="Proteomes" id="UP000217199"/>
    </source>
</evidence>
<comment type="caution">
    <text evidence="1">The sequence shown here is derived from an EMBL/GenBank/DDBJ whole genome shotgun (WGS) entry which is preliminary data.</text>
</comment>
<accession>A0A286UPQ3</accession>
<dbReference type="InParanoid" id="A0A286UPQ3"/>
<gene>
    <name evidence="1" type="ORF">PNOK_0412100</name>
</gene>
<keyword evidence="2" id="KW-1185">Reference proteome</keyword>
<dbReference type="Proteomes" id="UP000217199">
    <property type="component" value="Unassembled WGS sequence"/>
</dbReference>
<protein>
    <submittedName>
        <fullName evidence="1">Uncharacterized protein</fullName>
    </submittedName>
</protein>
<dbReference type="EMBL" id="NBII01000003">
    <property type="protein sequence ID" value="PAV21494.1"/>
    <property type="molecule type" value="Genomic_DNA"/>
</dbReference>
<reference evidence="1 2" key="1">
    <citation type="journal article" date="2017" name="Mol. Ecol.">
        <title>Comparative and population genomic landscape of Phellinus noxius: A hypervariable fungus causing root rot in trees.</title>
        <authorList>
            <person name="Chung C.L."/>
            <person name="Lee T.J."/>
            <person name="Akiba M."/>
            <person name="Lee H.H."/>
            <person name="Kuo T.H."/>
            <person name="Liu D."/>
            <person name="Ke H.M."/>
            <person name="Yokoi T."/>
            <person name="Roa M.B."/>
            <person name="Lu M.J."/>
            <person name="Chang Y.Y."/>
            <person name="Ann P.J."/>
            <person name="Tsai J.N."/>
            <person name="Chen C.Y."/>
            <person name="Tzean S.S."/>
            <person name="Ota Y."/>
            <person name="Hattori T."/>
            <person name="Sahashi N."/>
            <person name="Liou R.F."/>
            <person name="Kikuchi T."/>
            <person name="Tsai I.J."/>
        </authorList>
    </citation>
    <scope>NUCLEOTIDE SEQUENCE [LARGE SCALE GENOMIC DNA]</scope>
    <source>
        <strain evidence="1 2">FFPRI411160</strain>
    </source>
</reference>
<evidence type="ECO:0000313" key="1">
    <source>
        <dbReference type="EMBL" id="PAV21494.1"/>
    </source>
</evidence>
<sequence length="73" mass="8449">MFIIGQFLFKYKEKDTSLYYLAVWKFRFHDYDHVSDSISVIAAFRVGSYGGSEVLFMNSMKPEITGPNQQKGL</sequence>